<feature type="domain" description="Prepilin type IV endopeptidase peptidase" evidence="3">
    <location>
        <begin position="28"/>
        <end position="135"/>
    </location>
</feature>
<protein>
    <recommendedName>
        <fullName evidence="3">Prepilin type IV endopeptidase peptidase domain-containing protein</fullName>
    </recommendedName>
</protein>
<dbReference type="Pfam" id="PF01478">
    <property type="entry name" value="Peptidase_A24"/>
    <property type="match status" value="1"/>
</dbReference>
<dbReference type="InterPro" id="IPR014032">
    <property type="entry name" value="Peptidase_A24A_bac"/>
</dbReference>
<evidence type="ECO:0000259" key="3">
    <source>
        <dbReference type="Pfam" id="PF01478"/>
    </source>
</evidence>
<feature type="transmembrane region" description="Helical" evidence="2">
    <location>
        <begin position="113"/>
        <end position="135"/>
    </location>
</feature>
<dbReference type="GO" id="GO:0006465">
    <property type="term" value="P:signal peptide processing"/>
    <property type="evidence" value="ECO:0007669"/>
    <property type="project" value="TreeGrafter"/>
</dbReference>
<sequence>MGFGLDQVSFLFTQSHPTNLDVFATPALIAVLIWLGVTDWQSFRLPDVGTLPLIVWGLVLAGWRDGAVPVDQVIGAIAGFAFFWAIGDAYFRVRKIDALGLGDAKLLAASGAWLGWQALPTIILFSSLAGIAVALIRRGDSGANIPFGPALAVAFFLHWVLFLSGWG</sequence>
<feature type="transmembrane region" description="Helical" evidence="2">
    <location>
        <begin position="73"/>
        <end position="93"/>
    </location>
</feature>
<dbReference type="PANTHER" id="PTHR30487">
    <property type="entry name" value="TYPE 4 PREPILIN-LIKE PROTEINS LEADER PEPTIDE-PROCESSING ENZYME"/>
    <property type="match status" value="1"/>
</dbReference>
<comment type="caution">
    <text evidence="4">The sequence shown here is derived from an EMBL/GenBank/DDBJ whole genome shotgun (WGS) entry which is preliminary data.</text>
</comment>
<dbReference type="GO" id="GO:0004190">
    <property type="term" value="F:aspartic-type endopeptidase activity"/>
    <property type="evidence" value="ECO:0007669"/>
    <property type="project" value="InterPro"/>
</dbReference>
<dbReference type="EMBL" id="LAZR01007477">
    <property type="protein sequence ID" value="KKM85006.1"/>
    <property type="molecule type" value="Genomic_DNA"/>
</dbReference>
<feature type="transmembrane region" description="Helical" evidence="2">
    <location>
        <begin position="20"/>
        <end position="37"/>
    </location>
</feature>
<keyword evidence="2" id="KW-0812">Transmembrane</keyword>
<dbReference type="InterPro" id="IPR000045">
    <property type="entry name" value="Prepilin_IV_endopep_pep"/>
</dbReference>
<organism evidence="4">
    <name type="scientific">marine sediment metagenome</name>
    <dbReference type="NCBI Taxonomy" id="412755"/>
    <lineage>
        <taxon>unclassified sequences</taxon>
        <taxon>metagenomes</taxon>
        <taxon>ecological metagenomes</taxon>
    </lineage>
</organism>
<comment type="similarity">
    <text evidence="1">Belongs to the peptidase A24 family.</text>
</comment>
<reference evidence="4" key="1">
    <citation type="journal article" date="2015" name="Nature">
        <title>Complex archaea that bridge the gap between prokaryotes and eukaryotes.</title>
        <authorList>
            <person name="Spang A."/>
            <person name="Saw J.H."/>
            <person name="Jorgensen S.L."/>
            <person name="Zaremba-Niedzwiedzka K."/>
            <person name="Martijn J."/>
            <person name="Lind A.E."/>
            <person name="van Eijk R."/>
            <person name="Schleper C."/>
            <person name="Guy L."/>
            <person name="Ettema T.J."/>
        </authorList>
    </citation>
    <scope>NUCLEOTIDE SEQUENCE</scope>
</reference>
<gene>
    <name evidence="4" type="ORF">LCGC14_1293410</name>
</gene>
<keyword evidence="2" id="KW-0472">Membrane</keyword>
<proteinExistence type="inferred from homology"/>
<feature type="transmembrane region" description="Helical" evidence="2">
    <location>
        <begin position="147"/>
        <end position="166"/>
    </location>
</feature>
<dbReference type="AlphaFoldDB" id="A0A0F9LCM9"/>
<dbReference type="PANTHER" id="PTHR30487:SF0">
    <property type="entry name" value="PREPILIN LEADER PEPTIDASE_N-METHYLTRANSFERASE-RELATED"/>
    <property type="match status" value="1"/>
</dbReference>
<evidence type="ECO:0000313" key="4">
    <source>
        <dbReference type="EMBL" id="KKM85006.1"/>
    </source>
</evidence>
<keyword evidence="2" id="KW-1133">Transmembrane helix</keyword>
<dbReference type="InterPro" id="IPR050882">
    <property type="entry name" value="Prepilin_peptidase/N-MTase"/>
</dbReference>
<dbReference type="Gene3D" id="1.20.120.1220">
    <property type="match status" value="1"/>
</dbReference>
<dbReference type="GO" id="GO:0005886">
    <property type="term" value="C:plasma membrane"/>
    <property type="evidence" value="ECO:0007669"/>
    <property type="project" value="TreeGrafter"/>
</dbReference>
<evidence type="ECO:0000256" key="2">
    <source>
        <dbReference type="SAM" id="Phobius"/>
    </source>
</evidence>
<dbReference type="PRINTS" id="PR00864">
    <property type="entry name" value="PREPILNPTASE"/>
</dbReference>
<evidence type="ECO:0000256" key="1">
    <source>
        <dbReference type="ARBA" id="ARBA00005801"/>
    </source>
</evidence>
<name>A0A0F9LCM9_9ZZZZ</name>
<accession>A0A0F9LCM9</accession>